<reference evidence="2 3" key="1">
    <citation type="submission" date="2020-02" db="EMBL/GenBank/DDBJ databases">
        <authorList>
            <person name="Ma Q."/>
            <person name="Huang Y."/>
            <person name="Song X."/>
            <person name="Pei D."/>
        </authorList>
    </citation>
    <scope>NUCLEOTIDE SEQUENCE [LARGE SCALE GENOMIC DNA]</scope>
    <source>
        <strain evidence="2">Sxm20200214</strain>
        <tissue evidence="2">Leaf</tissue>
    </source>
</reference>
<organism evidence="2 3">
    <name type="scientific">Brassica carinata</name>
    <name type="common">Ethiopian mustard</name>
    <name type="synonym">Abyssinian cabbage</name>
    <dbReference type="NCBI Taxonomy" id="52824"/>
    <lineage>
        <taxon>Eukaryota</taxon>
        <taxon>Viridiplantae</taxon>
        <taxon>Streptophyta</taxon>
        <taxon>Embryophyta</taxon>
        <taxon>Tracheophyta</taxon>
        <taxon>Spermatophyta</taxon>
        <taxon>Magnoliopsida</taxon>
        <taxon>eudicotyledons</taxon>
        <taxon>Gunneridae</taxon>
        <taxon>Pentapetalae</taxon>
        <taxon>rosids</taxon>
        <taxon>malvids</taxon>
        <taxon>Brassicales</taxon>
        <taxon>Brassicaceae</taxon>
        <taxon>Brassiceae</taxon>
        <taxon>Brassica</taxon>
    </lineage>
</organism>
<gene>
    <name evidence="2" type="ORF">Bca52824_065368</name>
</gene>
<feature type="region of interest" description="Disordered" evidence="1">
    <location>
        <begin position="33"/>
        <end position="81"/>
    </location>
</feature>
<dbReference type="EMBL" id="JAAMPC010000013">
    <property type="protein sequence ID" value="KAG2270813.1"/>
    <property type="molecule type" value="Genomic_DNA"/>
</dbReference>
<comment type="caution">
    <text evidence="2">The sequence shown here is derived from an EMBL/GenBank/DDBJ whole genome shotgun (WGS) entry which is preliminary data.</text>
</comment>
<name>A0A8X7QNA1_BRACI</name>
<evidence type="ECO:0000256" key="1">
    <source>
        <dbReference type="SAM" id="MobiDB-lite"/>
    </source>
</evidence>
<evidence type="ECO:0000313" key="2">
    <source>
        <dbReference type="EMBL" id="KAG2270813.1"/>
    </source>
</evidence>
<accession>A0A8X7QNA1</accession>
<protein>
    <submittedName>
        <fullName evidence="2">Uncharacterized protein</fullName>
    </submittedName>
</protein>
<dbReference type="Proteomes" id="UP000886595">
    <property type="component" value="Unassembled WGS sequence"/>
</dbReference>
<evidence type="ECO:0000313" key="3">
    <source>
        <dbReference type="Proteomes" id="UP000886595"/>
    </source>
</evidence>
<sequence length="81" mass="9135">MGMEDVVYSPPESPISTQSAVLKRTCKPIVRPPKAQIWRNQPPLRQATTPWRPEPPRLFAGEHSSAVDLEERIEESLGSTR</sequence>
<keyword evidence="3" id="KW-1185">Reference proteome</keyword>
<proteinExistence type="predicted"/>
<dbReference type="AlphaFoldDB" id="A0A8X7QNA1"/>